<feature type="transmembrane region" description="Helical" evidence="8">
    <location>
        <begin position="311"/>
        <end position="333"/>
    </location>
</feature>
<dbReference type="InterPro" id="IPR001750">
    <property type="entry name" value="ND/Mrp_TM"/>
</dbReference>
<feature type="transmembrane region" description="Helical" evidence="8">
    <location>
        <begin position="40"/>
        <end position="61"/>
    </location>
</feature>
<name>A0A7C4Q3J8_9CHLR</name>
<comment type="similarity">
    <text evidence="2">Belongs to the CPA3 antiporters (TC 2.A.63) subunit D family.</text>
</comment>
<reference evidence="10" key="1">
    <citation type="journal article" date="2020" name="mSystems">
        <title>Genome- and Community-Level Interaction Insights into Carbon Utilization and Element Cycling Functions of Hydrothermarchaeota in Hydrothermal Sediment.</title>
        <authorList>
            <person name="Zhou Z."/>
            <person name="Liu Y."/>
            <person name="Xu W."/>
            <person name="Pan J."/>
            <person name="Luo Z.H."/>
            <person name="Li M."/>
        </authorList>
    </citation>
    <scope>NUCLEOTIDE SEQUENCE [LARGE SCALE GENOMIC DNA]</scope>
    <source>
        <strain evidence="10">SpSt-556</strain>
    </source>
</reference>
<dbReference type="PANTHER" id="PTHR42703:SF1">
    <property type="entry name" value="NA(+)_H(+) ANTIPORTER SUBUNIT D1"/>
    <property type="match status" value="1"/>
</dbReference>
<dbReference type="Pfam" id="PF00361">
    <property type="entry name" value="Proton_antipo_M"/>
    <property type="match status" value="1"/>
</dbReference>
<gene>
    <name evidence="10" type="ORF">ENT17_13170</name>
</gene>
<dbReference type="PRINTS" id="PR01434">
    <property type="entry name" value="NADHDHGNASE5"/>
</dbReference>
<evidence type="ECO:0000259" key="9">
    <source>
        <dbReference type="Pfam" id="PF00361"/>
    </source>
</evidence>
<evidence type="ECO:0000256" key="3">
    <source>
        <dbReference type="ARBA" id="ARBA00022475"/>
    </source>
</evidence>
<protein>
    <recommendedName>
        <fullName evidence="9">NADH:quinone oxidoreductase/Mrp antiporter transmembrane domain-containing protein</fullName>
    </recommendedName>
</protein>
<dbReference type="InterPro" id="IPR050586">
    <property type="entry name" value="CPA3_Na-H_Antiporter_D"/>
</dbReference>
<comment type="subcellular location">
    <subcellularLocation>
        <location evidence="1">Cell membrane</location>
        <topology evidence="1">Multi-pass membrane protein</topology>
    </subcellularLocation>
    <subcellularLocation>
        <location evidence="7">Membrane</location>
        <topology evidence="7">Multi-pass membrane protein</topology>
    </subcellularLocation>
</comment>
<evidence type="ECO:0000256" key="2">
    <source>
        <dbReference type="ARBA" id="ARBA00005346"/>
    </source>
</evidence>
<organism evidence="10">
    <name type="scientific">Bellilinea caldifistulae</name>
    <dbReference type="NCBI Taxonomy" id="360411"/>
    <lineage>
        <taxon>Bacteria</taxon>
        <taxon>Bacillati</taxon>
        <taxon>Chloroflexota</taxon>
        <taxon>Anaerolineae</taxon>
        <taxon>Anaerolineales</taxon>
        <taxon>Anaerolineaceae</taxon>
        <taxon>Bellilinea</taxon>
    </lineage>
</organism>
<evidence type="ECO:0000313" key="10">
    <source>
        <dbReference type="EMBL" id="HGS88547.1"/>
    </source>
</evidence>
<evidence type="ECO:0000256" key="5">
    <source>
        <dbReference type="ARBA" id="ARBA00022989"/>
    </source>
</evidence>
<evidence type="ECO:0000256" key="1">
    <source>
        <dbReference type="ARBA" id="ARBA00004651"/>
    </source>
</evidence>
<evidence type="ECO:0000256" key="4">
    <source>
        <dbReference type="ARBA" id="ARBA00022692"/>
    </source>
</evidence>
<keyword evidence="6 8" id="KW-0472">Membrane</keyword>
<evidence type="ECO:0000256" key="8">
    <source>
        <dbReference type="SAM" id="Phobius"/>
    </source>
</evidence>
<feature type="transmembrane region" description="Helical" evidence="8">
    <location>
        <begin position="272"/>
        <end position="291"/>
    </location>
</feature>
<comment type="caution">
    <text evidence="10">The sequence shown here is derived from an EMBL/GenBank/DDBJ whole genome shotgun (WGS) entry which is preliminary data.</text>
</comment>
<dbReference type="EMBL" id="DSXR01000128">
    <property type="protein sequence ID" value="HGS88547.1"/>
    <property type="molecule type" value="Genomic_DNA"/>
</dbReference>
<feature type="transmembrane region" description="Helical" evidence="8">
    <location>
        <begin position="418"/>
        <end position="438"/>
    </location>
</feature>
<feature type="domain" description="NADH:quinone oxidoreductase/Mrp antiporter transmembrane" evidence="9">
    <location>
        <begin position="131"/>
        <end position="427"/>
    </location>
</feature>
<keyword evidence="5 8" id="KW-1133">Transmembrane helix</keyword>
<keyword evidence="4 7" id="KW-0812">Transmembrane</keyword>
<feature type="transmembrane region" description="Helical" evidence="8">
    <location>
        <begin position="113"/>
        <end position="130"/>
    </location>
</feature>
<proteinExistence type="inferred from homology"/>
<evidence type="ECO:0000256" key="7">
    <source>
        <dbReference type="RuleBase" id="RU000320"/>
    </source>
</evidence>
<dbReference type="AlphaFoldDB" id="A0A7C4Q3J8"/>
<feature type="transmembrane region" description="Helical" evidence="8">
    <location>
        <begin position="81"/>
        <end position="101"/>
    </location>
</feature>
<feature type="transmembrane region" description="Helical" evidence="8">
    <location>
        <begin position="380"/>
        <end position="398"/>
    </location>
</feature>
<accession>A0A7C4Q3J8</accession>
<sequence>MEAGLAFLLVVALPLLGAPLIYLIGRLVERKQAGVNPSRWVALVVLLAAFVPFSLVAQMLFTQGMVISFSLGVIRLQMDGVGALLAGLVLVLGNLVTLFSGPYLSKEEHQEKFYALLSMMIGGMIGLGCTSDLFNLWVWFELMAIASYPLVSFHRHSPAVLEAGVKYLVQSAVGSAFVLIGIALVFGQTGSLAFAGIRANAPLTPVMLAAGALFLIGFGVKAALVPLHTWLPDAHSQAPSGISAMLSGVVIEAGLIALLRALGALFAVSDLWGVFLLGFAALNMLLGNLMALRQTQVKRLLAFSSLSHMGYILLGIGCAFAFGASNAAAGGFFHILTHGLMKGLAFLAAGALLYALYLANGKHQPLMVEDLDGAANRYPLAAFGLSVALLGLGGIPPLAGFMSKWQIFVGGFETRQTWAIVLVIFAALNSVLSLAYYAPLINRMYRHHPSTTIQTGQPVSVWMNAVLIVLTVGVVILGFWPSLAGWLTQPAAQSLLAALGG</sequence>
<feature type="transmembrane region" description="Helical" evidence="8">
    <location>
        <begin position="459"/>
        <end position="480"/>
    </location>
</feature>
<feature type="transmembrane region" description="Helical" evidence="8">
    <location>
        <begin position="206"/>
        <end position="231"/>
    </location>
</feature>
<keyword evidence="3" id="KW-1003">Cell membrane</keyword>
<dbReference type="GO" id="GO:0005886">
    <property type="term" value="C:plasma membrane"/>
    <property type="evidence" value="ECO:0007669"/>
    <property type="project" value="UniProtKB-SubCell"/>
</dbReference>
<feature type="transmembrane region" description="Helical" evidence="8">
    <location>
        <begin position="165"/>
        <end position="186"/>
    </location>
</feature>
<dbReference type="PANTHER" id="PTHR42703">
    <property type="entry name" value="NADH DEHYDROGENASE"/>
    <property type="match status" value="1"/>
</dbReference>
<feature type="transmembrane region" description="Helical" evidence="8">
    <location>
        <begin position="339"/>
        <end position="359"/>
    </location>
</feature>
<feature type="transmembrane region" description="Helical" evidence="8">
    <location>
        <begin position="6"/>
        <end position="28"/>
    </location>
</feature>
<evidence type="ECO:0000256" key="6">
    <source>
        <dbReference type="ARBA" id="ARBA00023136"/>
    </source>
</evidence>